<gene>
    <name evidence="2" type="ORF">HINF_LOCUS14154</name>
    <name evidence="3" type="ORF">HINF_LOCUS18094</name>
</gene>
<dbReference type="Proteomes" id="UP001642409">
    <property type="component" value="Unassembled WGS sequence"/>
</dbReference>
<protein>
    <submittedName>
        <fullName evidence="3">Hypothetical_protein</fullName>
    </submittedName>
</protein>
<reference evidence="3 4" key="2">
    <citation type="submission" date="2024-07" db="EMBL/GenBank/DDBJ databases">
        <authorList>
            <person name="Akdeniz Z."/>
        </authorList>
    </citation>
    <scope>NUCLEOTIDE SEQUENCE [LARGE SCALE GENOMIC DNA]</scope>
</reference>
<sequence length="522" mass="61763">MQLMDEMTPERMIVQLKLSLQISMEKQNQYLLQIENLQQELLQHCKLSKNEQLIRTVKNAIILQNDLNIQKDQCDQLRLQLEQQFVQSNALHKLHKTDLKTIEGQLLQIQQIELQKENQINELHIQLNKQESQIQEIEIDKQRLALQQTQNENNYEQQIKKINQINENQLSQFKKQQFEQSQVFQVKIFDLQNQITEYTVKLEQNLQQSVLLKEESKQLKIQISQQNIQIQDLQNEYQALKLQLAQLQTELAQNKNTMISMESTLLQLRNENVFLQSELSENNRSFKQTINQQESQFTQFQTDLESKITLLNTENESLNNNITNLNNQLITSNNKTSELQNYLNISNTSLEELTLQLQIIKNDKSLQITVTELQTEQQQNQSIITSLHEQLESKTLQINQLNDQIIIQQLNLINIQHFENWSYILQLKQEPQRASLYQYTYIKMLQDSTQIETARLLLFLIILKTLTFTNLLYQHSSTIIKVRDIVLFNYLFKAYNTFDIIQYLLVVCVHYCGNTIIQHLSN</sequence>
<proteinExistence type="predicted"/>
<organism evidence="2">
    <name type="scientific">Hexamita inflata</name>
    <dbReference type="NCBI Taxonomy" id="28002"/>
    <lineage>
        <taxon>Eukaryota</taxon>
        <taxon>Metamonada</taxon>
        <taxon>Diplomonadida</taxon>
        <taxon>Hexamitidae</taxon>
        <taxon>Hexamitinae</taxon>
        <taxon>Hexamita</taxon>
    </lineage>
</organism>
<keyword evidence="4" id="KW-1185">Reference proteome</keyword>
<dbReference type="EMBL" id="CATOUU010000369">
    <property type="protein sequence ID" value="CAI9926509.1"/>
    <property type="molecule type" value="Genomic_DNA"/>
</dbReference>
<feature type="coiled-coil region" evidence="1">
    <location>
        <begin position="102"/>
        <end position="172"/>
    </location>
</feature>
<accession>A0AA86NXH6</accession>
<evidence type="ECO:0000313" key="2">
    <source>
        <dbReference type="EMBL" id="CAI9926509.1"/>
    </source>
</evidence>
<keyword evidence="1" id="KW-0175">Coiled coil</keyword>
<comment type="caution">
    <text evidence="2">The sequence shown here is derived from an EMBL/GenBank/DDBJ whole genome shotgun (WGS) entry which is preliminary data.</text>
</comment>
<evidence type="ECO:0000256" key="1">
    <source>
        <dbReference type="SAM" id="Coils"/>
    </source>
</evidence>
<evidence type="ECO:0000313" key="4">
    <source>
        <dbReference type="Proteomes" id="UP001642409"/>
    </source>
</evidence>
<feature type="coiled-coil region" evidence="1">
    <location>
        <begin position="216"/>
        <end position="335"/>
    </location>
</feature>
<dbReference type="AlphaFoldDB" id="A0AA86NXH6"/>
<dbReference type="EMBL" id="CAXDID020000046">
    <property type="protein sequence ID" value="CAL6002801.1"/>
    <property type="molecule type" value="Genomic_DNA"/>
</dbReference>
<evidence type="ECO:0000313" key="3">
    <source>
        <dbReference type="EMBL" id="CAL6002801.1"/>
    </source>
</evidence>
<name>A0AA86NXH6_9EUKA</name>
<reference evidence="2" key="1">
    <citation type="submission" date="2023-06" db="EMBL/GenBank/DDBJ databases">
        <authorList>
            <person name="Kurt Z."/>
        </authorList>
    </citation>
    <scope>NUCLEOTIDE SEQUENCE</scope>
</reference>